<dbReference type="PROSITE" id="PS00895">
    <property type="entry name" value="3_HYDROXYISOBUT_DH"/>
    <property type="match status" value="1"/>
</dbReference>
<sequence length="311" mass="31344">MMTAASSERIGVIGLGAMGMGMARRLVGAGFAVRGYDVRPEAMAALAAAGGEAAGSPAEAARDAGLLLVMVVSAAQAEAALFGPDGAVPALPRGAVVILSSTVPAGSAVAFGERLATTGHLLLDAPVSGGVVGAESGRLTIMASGSPEAFAKAETALAAVAAKVYRLGDAPGIGSTVKAVNQLLAGVHIAAAAEAMAFGVRAGADPRTLYDVISNSAGSSWMFQNRVPHMLDGDYTPRSAVEIFVKDLGLVLDAARELRFPLPLAAASHQLFLMAAAAGLGREDDAAVVKIYERLAGIAVSRPEEEAEPRS</sequence>
<dbReference type="Gene3D" id="1.10.1040.10">
    <property type="entry name" value="N-(1-d-carboxylethyl)-l-norvaline Dehydrogenase, domain 2"/>
    <property type="match status" value="1"/>
</dbReference>
<dbReference type="NCBIfam" id="NF043037">
    <property type="entry name" value="ThreonDh"/>
    <property type="match status" value="1"/>
</dbReference>
<proteinExistence type="inferred from homology"/>
<dbReference type="InterPro" id="IPR013328">
    <property type="entry name" value="6PGD_dom2"/>
</dbReference>
<dbReference type="GO" id="GO:0016491">
    <property type="term" value="F:oxidoreductase activity"/>
    <property type="evidence" value="ECO:0007669"/>
    <property type="project" value="UniProtKB-KW"/>
</dbReference>
<dbReference type="InterPro" id="IPR029154">
    <property type="entry name" value="HIBADH-like_NADP-bd"/>
</dbReference>
<dbReference type="PANTHER" id="PTHR43060:SF17">
    <property type="entry name" value="L-THREONATE DEHYDROGENASE"/>
    <property type="match status" value="1"/>
</dbReference>
<protein>
    <recommendedName>
        <fullName evidence="8">L-threonate dehydrogenase</fullName>
        <ecNumber evidence="7">1.1.1.411</ecNumber>
    </recommendedName>
</protein>
<evidence type="ECO:0000256" key="1">
    <source>
        <dbReference type="ARBA" id="ARBA00022857"/>
    </source>
</evidence>
<evidence type="ECO:0000256" key="8">
    <source>
        <dbReference type="ARBA" id="ARBA00039407"/>
    </source>
</evidence>
<organism evidence="12 13">
    <name type="scientific">Benzoatithermus flavus</name>
    <dbReference type="NCBI Taxonomy" id="3108223"/>
    <lineage>
        <taxon>Bacteria</taxon>
        <taxon>Pseudomonadati</taxon>
        <taxon>Pseudomonadota</taxon>
        <taxon>Alphaproteobacteria</taxon>
        <taxon>Geminicoccales</taxon>
        <taxon>Geminicoccaceae</taxon>
        <taxon>Benzoatithermus</taxon>
    </lineage>
</organism>
<dbReference type="SUPFAM" id="SSF48179">
    <property type="entry name" value="6-phosphogluconate dehydrogenase C-terminal domain-like"/>
    <property type="match status" value="1"/>
</dbReference>
<dbReference type="PIRSF" id="PIRSF000103">
    <property type="entry name" value="HIBADH"/>
    <property type="match status" value="1"/>
</dbReference>
<keyword evidence="1" id="KW-0521">NADP</keyword>
<reference evidence="12 13" key="1">
    <citation type="submission" date="2024-01" db="EMBL/GenBank/DDBJ databases">
        <title>Multi-omics insights into the function and evolution of sodium benzoate biodegradation pathways in Benzoatithermus flavus gen. nov., sp. nov. from hot spring.</title>
        <authorList>
            <person name="Hu C.-J."/>
            <person name="Li W.-J."/>
        </authorList>
    </citation>
    <scope>NUCLEOTIDE SEQUENCE [LARGE SCALE GENOMIC DNA]</scope>
    <source>
        <strain evidence="12 13">SYSU G07066</strain>
    </source>
</reference>
<dbReference type="EC" id="1.1.1.411" evidence="7"/>
<dbReference type="Pfam" id="PF03446">
    <property type="entry name" value="NAD_binding_2"/>
    <property type="match status" value="1"/>
</dbReference>
<comment type="function">
    <text evidence="5">Catalyzes oxidation of L-threonate to 2-oxo-tetronate. Can use either NAD(+) or NADP(+) as cosubstrate, with a preference for NAD(+).</text>
</comment>
<comment type="similarity">
    <text evidence="6">Belongs to the HIBADH-related family. L-threonate dehydrogenase subfamily.</text>
</comment>
<gene>
    <name evidence="12" type="primary">ltnD</name>
    <name evidence="12" type="ORF">U1T56_08230</name>
</gene>
<evidence type="ECO:0000259" key="11">
    <source>
        <dbReference type="Pfam" id="PF14833"/>
    </source>
</evidence>
<dbReference type="InterPro" id="IPR008927">
    <property type="entry name" value="6-PGluconate_DH-like_C_sf"/>
</dbReference>
<name>A0ABU8XPJ1_9PROT</name>
<dbReference type="SUPFAM" id="SSF51735">
    <property type="entry name" value="NAD(P)-binding Rossmann-fold domains"/>
    <property type="match status" value="1"/>
</dbReference>
<keyword evidence="2 12" id="KW-0560">Oxidoreductase</keyword>
<evidence type="ECO:0000256" key="6">
    <source>
        <dbReference type="ARBA" id="ARBA00037979"/>
    </source>
</evidence>
<dbReference type="PANTHER" id="PTHR43060">
    <property type="entry name" value="3-HYDROXYISOBUTYRATE DEHYDROGENASE-LIKE 1, MITOCHONDRIAL-RELATED"/>
    <property type="match status" value="1"/>
</dbReference>
<accession>A0ABU8XPJ1</accession>
<dbReference type="InterPro" id="IPR002204">
    <property type="entry name" value="3-OH-isobutyrate_DH-rel_CS"/>
</dbReference>
<dbReference type="InterPro" id="IPR015815">
    <property type="entry name" value="HIBADH-related"/>
</dbReference>
<evidence type="ECO:0000313" key="12">
    <source>
        <dbReference type="EMBL" id="MEK0083136.1"/>
    </source>
</evidence>
<feature type="domain" description="6-phosphogluconate dehydrogenase NADP-binding" evidence="10">
    <location>
        <begin position="9"/>
        <end position="168"/>
    </location>
</feature>
<dbReference type="InterPro" id="IPR036291">
    <property type="entry name" value="NAD(P)-bd_dom_sf"/>
</dbReference>
<evidence type="ECO:0000259" key="10">
    <source>
        <dbReference type="Pfam" id="PF03446"/>
    </source>
</evidence>
<dbReference type="Pfam" id="PF14833">
    <property type="entry name" value="NAD_binding_11"/>
    <property type="match status" value="1"/>
</dbReference>
<keyword evidence="13" id="KW-1185">Reference proteome</keyword>
<evidence type="ECO:0000313" key="13">
    <source>
        <dbReference type="Proteomes" id="UP001375743"/>
    </source>
</evidence>
<keyword evidence="3" id="KW-0520">NAD</keyword>
<comment type="catalytic activity">
    <reaction evidence="9">
        <text>L-threonate + NAD(+) = 2-dehydro-L-erythronate + NADH + H(+)</text>
        <dbReference type="Rhea" id="RHEA:52548"/>
        <dbReference type="ChEBI" id="CHEBI:15378"/>
        <dbReference type="ChEBI" id="CHEBI:57540"/>
        <dbReference type="ChEBI" id="CHEBI:57561"/>
        <dbReference type="ChEBI" id="CHEBI:57945"/>
        <dbReference type="ChEBI" id="CHEBI:136669"/>
        <dbReference type="EC" id="1.1.1.411"/>
    </reaction>
</comment>
<evidence type="ECO:0000256" key="4">
    <source>
        <dbReference type="ARBA" id="ARBA00023277"/>
    </source>
</evidence>
<evidence type="ECO:0000256" key="7">
    <source>
        <dbReference type="ARBA" id="ARBA00038870"/>
    </source>
</evidence>
<evidence type="ECO:0000256" key="2">
    <source>
        <dbReference type="ARBA" id="ARBA00023002"/>
    </source>
</evidence>
<evidence type="ECO:0000256" key="5">
    <source>
        <dbReference type="ARBA" id="ARBA00037062"/>
    </source>
</evidence>
<dbReference type="Proteomes" id="UP001375743">
    <property type="component" value="Unassembled WGS sequence"/>
</dbReference>
<dbReference type="InterPro" id="IPR050006">
    <property type="entry name" value="LtnD"/>
</dbReference>
<dbReference type="InterPro" id="IPR006115">
    <property type="entry name" value="6PGDH_NADP-bd"/>
</dbReference>
<comment type="caution">
    <text evidence="12">The sequence shown here is derived from an EMBL/GenBank/DDBJ whole genome shotgun (WGS) entry which is preliminary data.</text>
</comment>
<feature type="domain" description="3-hydroxyisobutyrate dehydrogenase-like NAD-binding" evidence="11">
    <location>
        <begin position="172"/>
        <end position="292"/>
    </location>
</feature>
<keyword evidence="4" id="KW-0119">Carbohydrate metabolism</keyword>
<dbReference type="EMBL" id="JBBLZC010000006">
    <property type="protein sequence ID" value="MEK0083136.1"/>
    <property type="molecule type" value="Genomic_DNA"/>
</dbReference>
<evidence type="ECO:0000256" key="9">
    <source>
        <dbReference type="ARBA" id="ARBA00047312"/>
    </source>
</evidence>
<dbReference type="Gene3D" id="3.40.50.720">
    <property type="entry name" value="NAD(P)-binding Rossmann-like Domain"/>
    <property type="match status" value="1"/>
</dbReference>
<evidence type="ECO:0000256" key="3">
    <source>
        <dbReference type="ARBA" id="ARBA00023027"/>
    </source>
</evidence>